<evidence type="ECO:0000256" key="7">
    <source>
        <dbReference type="ARBA" id="ARBA00073081"/>
    </source>
</evidence>
<dbReference type="InterPro" id="IPR020454">
    <property type="entry name" value="DAG/PE-bd"/>
</dbReference>
<dbReference type="InterPro" id="IPR036860">
    <property type="entry name" value="SH2_dom_sf"/>
</dbReference>
<dbReference type="InterPro" id="IPR000198">
    <property type="entry name" value="RhoGAP_dom"/>
</dbReference>
<dbReference type="PROSITE" id="PS50238">
    <property type="entry name" value="RHOGAP"/>
    <property type="match status" value="1"/>
</dbReference>
<dbReference type="PANTHER" id="PTHR46075">
    <property type="entry name" value="CHIMERIN FAMILY MEMBER"/>
    <property type="match status" value="1"/>
</dbReference>
<feature type="region of interest" description="Disordered" evidence="11">
    <location>
        <begin position="1"/>
        <end position="39"/>
    </location>
</feature>
<dbReference type="InterPro" id="IPR002219">
    <property type="entry name" value="PKC_DAG/PE"/>
</dbReference>
<evidence type="ECO:0000256" key="11">
    <source>
        <dbReference type="SAM" id="MobiDB-lite"/>
    </source>
</evidence>
<dbReference type="PROSITE" id="PS00479">
    <property type="entry name" value="ZF_DAG_PE_1"/>
    <property type="match status" value="1"/>
</dbReference>
<dbReference type="FunFam" id="3.30.60.20:FF:000025">
    <property type="entry name" value="Chimaerin"/>
    <property type="match status" value="1"/>
</dbReference>
<dbReference type="EMBL" id="LR904609">
    <property type="protein sequence ID" value="CAD7252960.1"/>
    <property type="molecule type" value="Genomic_DNA"/>
</dbReference>
<dbReference type="PANTHER" id="PTHR46075:SF2">
    <property type="entry name" value="RHO GTPASE ACTIVATING PROTEIN AT 5A, ISOFORM A"/>
    <property type="match status" value="1"/>
</dbReference>
<feature type="domain" description="SH2" evidence="12">
    <location>
        <begin position="90"/>
        <end position="160"/>
    </location>
</feature>
<feature type="domain" description="Phorbol-ester/DAG-type" evidence="13">
    <location>
        <begin position="227"/>
        <end position="277"/>
    </location>
</feature>
<evidence type="ECO:0000259" key="12">
    <source>
        <dbReference type="PROSITE" id="PS50001"/>
    </source>
</evidence>
<evidence type="ECO:0000259" key="13">
    <source>
        <dbReference type="PROSITE" id="PS50081"/>
    </source>
</evidence>
<dbReference type="FunFam" id="1.10.555.10:FF:000005">
    <property type="entry name" value="Chimaerin"/>
    <property type="match status" value="1"/>
</dbReference>
<dbReference type="SMART" id="SM00324">
    <property type="entry name" value="RhoGAP"/>
    <property type="match status" value="1"/>
</dbReference>
<evidence type="ECO:0000256" key="3">
    <source>
        <dbReference type="ARBA" id="ARBA00022723"/>
    </source>
</evidence>
<dbReference type="AlphaFoldDB" id="A0A7R9FS74"/>
<evidence type="ECO:0000256" key="5">
    <source>
        <dbReference type="ARBA" id="ARBA00022833"/>
    </source>
</evidence>
<evidence type="ECO:0000256" key="8">
    <source>
        <dbReference type="ARBA" id="ARBA00076015"/>
    </source>
</evidence>
<evidence type="ECO:0000256" key="4">
    <source>
        <dbReference type="ARBA" id="ARBA00022771"/>
    </source>
</evidence>
<dbReference type="CDD" id="cd20806">
    <property type="entry name" value="C1_CHN"/>
    <property type="match status" value="1"/>
</dbReference>
<dbReference type="SUPFAM" id="SSF48350">
    <property type="entry name" value="GTPase activation domain, GAP"/>
    <property type="match status" value="1"/>
</dbReference>
<dbReference type="InterPro" id="IPR051854">
    <property type="entry name" value="Rho-type_GAP"/>
</dbReference>
<feature type="compositionally biased region" description="Polar residues" evidence="11">
    <location>
        <begin position="28"/>
        <end position="37"/>
    </location>
</feature>
<evidence type="ECO:0000256" key="10">
    <source>
        <dbReference type="PROSITE-ProRule" id="PRU00191"/>
    </source>
</evidence>
<dbReference type="SMART" id="SM00109">
    <property type="entry name" value="C1"/>
    <property type="match status" value="1"/>
</dbReference>
<dbReference type="InterPro" id="IPR008936">
    <property type="entry name" value="Rho_GTPase_activation_prot"/>
</dbReference>
<comment type="subcellular location">
    <subcellularLocation>
        <location evidence="1">Membrane</location>
        <topology evidence="1">Peripheral membrane protein</topology>
    </subcellularLocation>
</comment>
<keyword evidence="4" id="KW-0863">Zinc-finger</keyword>
<accession>A0A7R9FS74</accession>
<dbReference type="Pfam" id="PF00130">
    <property type="entry name" value="C1_1"/>
    <property type="match status" value="1"/>
</dbReference>
<keyword evidence="3" id="KW-0479">Metal-binding</keyword>
<dbReference type="SUPFAM" id="SSF55550">
    <property type="entry name" value="SH2 domain"/>
    <property type="match status" value="1"/>
</dbReference>
<keyword evidence="10" id="KW-0727">SH2 domain</keyword>
<evidence type="ECO:0000256" key="2">
    <source>
        <dbReference type="ARBA" id="ARBA00022468"/>
    </source>
</evidence>
<dbReference type="Gene3D" id="1.10.555.10">
    <property type="entry name" value="Rho GTPase activation protein"/>
    <property type="match status" value="1"/>
</dbReference>
<dbReference type="Gene3D" id="3.30.60.20">
    <property type="match status" value="1"/>
</dbReference>
<evidence type="ECO:0000256" key="1">
    <source>
        <dbReference type="ARBA" id="ARBA00004170"/>
    </source>
</evidence>
<dbReference type="PRINTS" id="PR00008">
    <property type="entry name" value="DAGPEDOMAIN"/>
</dbReference>
<evidence type="ECO:0000313" key="16">
    <source>
        <dbReference type="Proteomes" id="UP000677054"/>
    </source>
</evidence>
<gene>
    <name evidence="15" type="ORF">DSTB1V02_LOCUS12711</name>
</gene>
<dbReference type="PROSITE" id="PS50081">
    <property type="entry name" value="ZF_DAG_PE_2"/>
    <property type="match status" value="1"/>
</dbReference>
<dbReference type="GO" id="GO:0016020">
    <property type="term" value="C:membrane"/>
    <property type="evidence" value="ECO:0007669"/>
    <property type="project" value="UniProtKB-SubCell"/>
</dbReference>
<name>A0A7R9FS74_9CRUS</name>
<dbReference type="OrthoDB" id="3196451at2759"/>
<dbReference type="GO" id="GO:0005096">
    <property type="term" value="F:GTPase activator activity"/>
    <property type="evidence" value="ECO:0007669"/>
    <property type="project" value="UniProtKB-KW"/>
</dbReference>
<dbReference type="Pfam" id="PF00017">
    <property type="entry name" value="SH2"/>
    <property type="match status" value="1"/>
</dbReference>
<evidence type="ECO:0000256" key="9">
    <source>
        <dbReference type="ARBA" id="ARBA00077047"/>
    </source>
</evidence>
<dbReference type="PROSITE" id="PS50001">
    <property type="entry name" value="SH2"/>
    <property type="match status" value="1"/>
</dbReference>
<organism evidence="15">
    <name type="scientific">Darwinula stevensoni</name>
    <dbReference type="NCBI Taxonomy" id="69355"/>
    <lineage>
        <taxon>Eukaryota</taxon>
        <taxon>Metazoa</taxon>
        <taxon>Ecdysozoa</taxon>
        <taxon>Arthropoda</taxon>
        <taxon>Crustacea</taxon>
        <taxon>Oligostraca</taxon>
        <taxon>Ostracoda</taxon>
        <taxon>Podocopa</taxon>
        <taxon>Podocopida</taxon>
        <taxon>Darwinulocopina</taxon>
        <taxon>Darwinuloidea</taxon>
        <taxon>Darwinulidae</taxon>
        <taxon>Darwinula</taxon>
    </lineage>
</organism>
<keyword evidence="6" id="KW-0472">Membrane</keyword>
<dbReference type="SMART" id="SM00252">
    <property type="entry name" value="SH2"/>
    <property type="match status" value="1"/>
</dbReference>
<dbReference type="SUPFAM" id="SSF57889">
    <property type="entry name" value="Cysteine-rich domain"/>
    <property type="match status" value="1"/>
</dbReference>
<dbReference type="Proteomes" id="UP000677054">
    <property type="component" value="Unassembled WGS sequence"/>
</dbReference>
<dbReference type="Gene3D" id="3.30.505.10">
    <property type="entry name" value="SH2 domain"/>
    <property type="match status" value="1"/>
</dbReference>
<sequence>MAVRRGMDGPRNESQSPSTRAPKGGEQFNRQHSSESQWKSRRPILDLIENSSSIIWNSYLYHLQQAAPSPRAVLCEEEGDSRTHPIYGRVFHGSLGAGKAEKLLGNQEGAYLVRESLSQQGATTLSFRCNGVTKHYHLYYGGGQHYVGGKKFSTLEDLVREGLITLFLEGRGAEQYIDGMYKTADYACSPYQTLNHAKRELILKQINTASNGHVKSKDVEVKDYEKPHSYEMHSFKGFVWCDICGNFLWGLLAQGVRCLDCGLSAHHKCSEKVPNDCLPQLRFLRGVFGVDLTTLVKAYNRPRPFVVDLCVKEIEERGLDVEGLYRVSPSNDELDSLRLTFDEDGESTDLSIYSDIHVVAGLLKLYFRLLPIPLIPYDAYDRILHAIRDEEKDEGEGKRNGKMLLVLRDCVHDFPPAHFHTAKFLMAHLANVAEYCEKNRMTAGNLATVFSPTLMRSPTATPAEGLASVHLEKAVMETFIQHHQQLFS</sequence>
<reference evidence="15" key="1">
    <citation type="submission" date="2020-11" db="EMBL/GenBank/DDBJ databases">
        <authorList>
            <person name="Tran Van P."/>
        </authorList>
    </citation>
    <scope>NUCLEOTIDE SEQUENCE</scope>
</reference>
<protein>
    <recommendedName>
        <fullName evidence="7">Beta-chimaerin</fullName>
    </recommendedName>
    <alternativeName>
        <fullName evidence="8">Beta-chimerin</fullName>
    </alternativeName>
    <alternativeName>
        <fullName evidence="9">Rho GTPase-activating protein 3</fullName>
    </alternativeName>
</protein>
<evidence type="ECO:0000259" key="14">
    <source>
        <dbReference type="PROSITE" id="PS50238"/>
    </source>
</evidence>
<evidence type="ECO:0000313" key="15">
    <source>
        <dbReference type="EMBL" id="CAD7252960.1"/>
    </source>
</evidence>
<keyword evidence="5" id="KW-0862">Zinc</keyword>
<dbReference type="EMBL" id="CAJPEV010005092">
    <property type="protein sequence ID" value="CAG0902732.1"/>
    <property type="molecule type" value="Genomic_DNA"/>
</dbReference>
<dbReference type="Pfam" id="PF00620">
    <property type="entry name" value="RhoGAP"/>
    <property type="match status" value="1"/>
</dbReference>
<evidence type="ECO:0000256" key="6">
    <source>
        <dbReference type="ARBA" id="ARBA00023136"/>
    </source>
</evidence>
<dbReference type="GO" id="GO:0007165">
    <property type="term" value="P:signal transduction"/>
    <property type="evidence" value="ECO:0007669"/>
    <property type="project" value="InterPro"/>
</dbReference>
<proteinExistence type="predicted"/>
<keyword evidence="16" id="KW-1185">Reference proteome</keyword>
<feature type="compositionally biased region" description="Basic and acidic residues" evidence="11">
    <location>
        <begin position="1"/>
        <end position="11"/>
    </location>
</feature>
<dbReference type="InterPro" id="IPR000980">
    <property type="entry name" value="SH2"/>
</dbReference>
<dbReference type="InterPro" id="IPR046349">
    <property type="entry name" value="C1-like_sf"/>
</dbReference>
<dbReference type="GO" id="GO:0008270">
    <property type="term" value="F:zinc ion binding"/>
    <property type="evidence" value="ECO:0007669"/>
    <property type="project" value="UniProtKB-KW"/>
</dbReference>
<keyword evidence="2" id="KW-0343">GTPase activation</keyword>
<feature type="domain" description="Rho-GAP" evidence="14">
    <location>
        <begin position="290"/>
        <end position="487"/>
    </location>
</feature>